<evidence type="ECO:0000256" key="4">
    <source>
        <dbReference type="SAM" id="Phobius"/>
    </source>
</evidence>
<dbReference type="GO" id="GO:0004674">
    <property type="term" value="F:protein serine/threonine kinase activity"/>
    <property type="evidence" value="ECO:0007669"/>
    <property type="project" value="UniProtKB-KW"/>
</dbReference>
<dbReference type="SUPFAM" id="SSF56112">
    <property type="entry name" value="Protein kinase-like (PK-like)"/>
    <property type="match status" value="1"/>
</dbReference>
<dbReference type="FunFam" id="1.10.510.10:FF:000530">
    <property type="entry name" value="probable receptor-like protein kinase At5g59700"/>
    <property type="match status" value="1"/>
</dbReference>
<evidence type="ECO:0000259" key="5">
    <source>
        <dbReference type="PROSITE" id="PS50011"/>
    </source>
</evidence>
<dbReference type="AlphaFoldDB" id="A0A2K3P3G1"/>
<evidence type="ECO:0000256" key="3">
    <source>
        <dbReference type="ARBA" id="ARBA00022840"/>
    </source>
</evidence>
<comment type="caution">
    <text evidence="6">The sequence shown here is derived from an EMBL/GenBank/DDBJ whole genome shotgun (WGS) entry which is preliminary data.</text>
</comment>
<evidence type="ECO:0000256" key="2">
    <source>
        <dbReference type="ARBA" id="ARBA00022741"/>
    </source>
</evidence>
<reference evidence="6 7" key="1">
    <citation type="journal article" date="2014" name="Am. J. Bot.">
        <title>Genome assembly and annotation for red clover (Trifolium pratense; Fabaceae).</title>
        <authorList>
            <person name="Istvanek J."/>
            <person name="Jaros M."/>
            <person name="Krenek A."/>
            <person name="Repkova J."/>
        </authorList>
    </citation>
    <scope>NUCLEOTIDE SEQUENCE [LARGE SCALE GENOMIC DNA]</scope>
    <source>
        <strain evidence="7">cv. Tatra</strain>
        <tissue evidence="6">Young leaves</tissue>
    </source>
</reference>
<keyword evidence="6" id="KW-0418">Kinase</keyword>
<dbReference type="Pfam" id="PF00069">
    <property type="entry name" value="Pkinase"/>
    <property type="match status" value="1"/>
</dbReference>
<keyword evidence="3" id="KW-0067">ATP-binding</keyword>
<dbReference type="Proteomes" id="UP000236291">
    <property type="component" value="Unassembled WGS sequence"/>
</dbReference>
<dbReference type="GO" id="GO:0005524">
    <property type="term" value="F:ATP binding"/>
    <property type="evidence" value="ECO:0007669"/>
    <property type="project" value="UniProtKB-KW"/>
</dbReference>
<dbReference type="PANTHER" id="PTHR47989">
    <property type="entry name" value="OS01G0750732 PROTEIN"/>
    <property type="match status" value="1"/>
</dbReference>
<protein>
    <submittedName>
        <fullName evidence="6">Cysteine-rich receptor-like protein kinase 3-like protein</fullName>
    </submittedName>
</protein>
<dbReference type="Gene3D" id="3.30.200.20">
    <property type="entry name" value="Phosphorylase Kinase, domain 1"/>
    <property type="match status" value="1"/>
</dbReference>
<evidence type="ECO:0000313" key="6">
    <source>
        <dbReference type="EMBL" id="PNY09817.1"/>
    </source>
</evidence>
<organism evidence="6 7">
    <name type="scientific">Trifolium pratense</name>
    <name type="common">Red clover</name>
    <dbReference type="NCBI Taxonomy" id="57577"/>
    <lineage>
        <taxon>Eukaryota</taxon>
        <taxon>Viridiplantae</taxon>
        <taxon>Streptophyta</taxon>
        <taxon>Embryophyta</taxon>
        <taxon>Tracheophyta</taxon>
        <taxon>Spermatophyta</taxon>
        <taxon>Magnoliopsida</taxon>
        <taxon>eudicotyledons</taxon>
        <taxon>Gunneridae</taxon>
        <taxon>Pentapetalae</taxon>
        <taxon>rosids</taxon>
        <taxon>fabids</taxon>
        <taxon>Fabales</taxon>
        <taxon>Fabaceae</taxon>
        <taxon>Papilionoideae</taxon>
        <taxon>50 kb inversion clade</taxon>
        <taxon>NPAAA clade</taxon>
        <taxon>Hologalegina</taxon>
        <taxon>IRL clade</taxon>
        <taxon>Trifolieae</taxon>
        <taxon>Trifolium</taxon>
    </lineage>
</organism>
<dbReference type="PROSITE" id="PS00108">
    <property type="entry name" value="PROTEIN_KINASE_ST"/>
    <property type="match status" value="1"/>
</dbReference>
<feature type="transmembrane region" description="Helical" evidence="4">
    <location>
        <begin position="211"/>
        <end position="233"/>
    </location>
</feature>
<keyword evidence="4" id="KW-0812">Transmembrane</keyword>
<evidence type="ECO:0000256" key="1">
    <source>
        <dbReference type="ARBA" id="ARBA00022527"/>
    </source>
</evidence>
<dbReference type="PANTHER" id="PTHR47989:SF4">
    <property type="entry name" value="PROTEIN KINASE DOMAIN-CONTAINING PROTEIN"/>
    <property type="match status" value="1"/>
</dbReference>
<dbReference type="InterPro" id="IPR011009">
    <property type="entry name" value="Kinase-like_dom_sf"/>
</dbReference>
<keyword evidence="4" id="KW-0472">Membrane</keyword>
<dbReference type="EMBL" id="ASHM01003393">
    <property type="protein sequence ID" value="PNY09817.1"/>
    <property type="molecule type" value="Genomic_DNA"/>
</dbReference>
<dbReference type="InterPro" id="IPR000719">
    <property type="entry name" value="Prot_kinase_dom"/>
</dbReference>
<dbReference type="PROSITE" id="PS50011">
    <property type="entry name" value="PROTEIN_KINASE_DOM"/>
    <property type="match status" value="1"/>
</dbReference>
<name>A0A2K3P3G1_TRIPR</name>
<gene>
    <name evidence="6" type="ORF">L195_g006375</name>
</gene>
<dbReference type="Pfam" id="PF19160">
    <property type="entry name" value="SPARK"/>
    <property type="match status" value="1"/>
</dbReference>
<keyword evidence="4" id="KW-1133">Transmembrane helix</keyword>
<dbReference type="InterPro" id="IPR043891">
    <property type="entry name" value="SPARK"/>
</dbReference>
<keyword evidence="6" id="KW-0808">Transferase</keyword>
<dbReference type="STRING" id="57577.A0A2K3P3G1"/>
<reference evidence="6 7" key="2">
    <citation type="journal article" date="2017" name="Front. Plant Sci.">
        <title>Gene Classification and Mining of Molecular Markers Useful in Red Clover (Trifolium pratense) Breeding.</title>
        <authorList>
            <person name="Istvanek J."/>
            <person name="Dluhosova J."/>
            <person name="Dluhos P."/>
            <person name="Patkova L."/>
            <person name="Nedelnik J."/>
            <person name="Repkova J."/>
        </authorList>
    </citation>
    <scope>NUCLEOTIDE SEQUENCE [LARGE SCALE GENOMIC DNA]</scope>
    <source>
        <strain evidence="7">cv. Tatra</strain>
        <tissue evidence="6">Young leaves</tissue>
    </source>
</reference>
<accession>A0A2K3P3G1</accession>
<keyword evidence="2" id="KW-0547">Nucleotide-binding</keyword>
<dbReference type="InterPro" id="IPR008271">
    <property type="entry name" value="Ser/Thr_kinase_AS"/>
</dbReference>
<keyword evidence="6" id="KW-0675">Receptor</keyword>
<evidence type="ECO:0000313" key="7">
    <source>
        <dbReference type="Proteomes" id="UP000236291"/>
    </source>
</evidence>
<proteinExistence type="predicted"/>
<keyword evidence="1" id="KW-0723">Serine/threonine-protein kinase</keyword>
<dbReference type="SMART" id="SM00220">
    <property type="entry name" value="S_TKc"/>
    <property type="match status" value="1"/>
</dbReference>
<feature type="domain" description="Protein kinase" evidence="5">
    <location>
        <begin position="270"/>
        <end position="542"/>
    </location>
</feature>
<dbReference type="Gene3D" id="1.10.510.10">
    <property type="entry name" value="Transferase(Phosphotransferase) domain 1"/>
    <property type="match status" value="1"/>
</dbReference>
<sequence>MSDDVQSRGTCVLDFNAHQNEYMPFGECGDVKEDISKWGNGFPTTLCCRNALTLLSDAMASQARNRTGQVFLSQEQWQSCNKSFHPQQGMSLSSCGFDNIYFGSSKCSSSTLLYVQNLQPYTDALNQCSHFDHSLDVSCAECTGAILNLRDDLYQKLIDKDNNDTERAICGVAALVSVAAEQKDDPFLADKFLRCLPPPSVNIKKSSGKKLVLGALVVAIVALLVIVFVVKCVSKKKPIKKKHVQLKQITTWSGLYWFTKTEIENAMNFEDEKINLGRGSAGEVYRGVLPSGQVVAIKHLIKNNTSSSDSFTRELAGLSRLRHPNLVCLFGCCMEDGERYLVYEFCANGNLAQHLLRRDSHLTWETRVRILKECSFALKYLHQHIEGCVVHRDIKLTNILLTEKYEAKLSDFGLSRMMGMEESKVFTDVRGTIGYMDPEYMSNAKLTCASDVYSFGIVALQILSGQKVIELDLDARDQLTRKARDVSLGKRPLSDFVDSRLKGQVDKDDFGDILQIAVLCVAKSSTGRPTIGVVFDELDKVYGNIEARNKATPSTSTSSSN</sequence>